<dbReference type="AlphaFoldDB" id="A0A3S0V493"/>
<evidence type="ECO:0000256" key="5">
    <source>
        <dbReference type="ARBA" id="ARBA00023136"/>
    </source>
</evidence>
<evidence type="ECO:0000256" key="2">
    <source>
        <dbReference type="ARBA" id="ARBA00007524"/>
    </source>
</evidence>
<name>A0A3S0V493_9PROT</name>
<keyword evidence="3 6" id="KW-0812">Transmembrane</keyword>
<keyword evidence="4 6" id="KW-1133">Transmembrane helix</keyword>
<dbReference type="EMBL" id="RZIJ01000023">
    <property type="protein sequence ID" value="RUQ66128.1"/>
    <property type="molecule type" value="Genomic_DNA"/>
</dbReference>
<dbReference type="GO" id="GO:0016020">
    <property type="term" value="C:membrane"/>
    <property type="evidence" value="ECO:0007669"/>
    <property type="project" value="UniProtKB-SubCell"/>
</dbReference>
<dbReference type="InterPro" id="IPR004307">
    <property type="entry name" value="TspO_MBR"/>
</dbReference>
<dbReference type="RefSeq" id="WP_127002698.1">
    <property type="nucleotide sequence ID" value="NZ_CP173190.1"/>
</dbReference>
<organism evidence="7 8">
    <name type="scientific">Azospirillum doebereinerae</name>
    <dbReference type="NCBI Taxonomy" id="92933"/>
    <lineage>
        <taxon>Bacteria</taxon>
        <taxon>Pseudomonadati</taxon>
        <taxon>Pseudomonadota</taxon>
        <taxon>Alphaproteobacteria</taxon>
        <taxon>Rhodospirillales</taxon>
        <taxon>Azospirillaceae</taxon>
        <taxon>Azospirillum</taxon>
    </lineage>
</organism>
<comment type="subcellular location">
    <subcellularLocation>
        <location evidence="1">Membrane</location>
        <topology evidence="1">Multi-pass membrane protein</topology>
    </subcellularLocation>
</comment>
<keyword evidence="5 6" id="KW-0472">Membrane</keyword>
<keyword evidence="8" id="KW-1185">Reference proteome</keyword>
<feature type="transmembrane region" description="Helical" evidence="6">
    <location>
        <begin position="89"/>
        <end position="108"/>
    </location>
</feature>
<feature type="transmembrane region" description="Helical" evidence="6">
    <location>
        <begin position="114"/>
        <end position="135"/>
    </location>
</feature>
<sequence length="179" mass="20014">MTDTTLSSRRPPSAPFRVRWWQPLLFWLLVNAWGFVERGTQPFAGHAPSPLQPPGWVFPVMWFSLNIVQLWGDLRLLDPARPIRHRGSLLALQAVSWAIYATFALVYFTLGSPILAAAWTIGFFVVSSACIALVIRDDRSIAALWLPLILWTGFASVVGVHNALLNPDPLFGTPALWPR</sequence>
<evidence type="ECO:0000313" key="8">
    <source>
        <dbReference type="Proteomes" id="UP000280346"/>
    </source>
</evidence>
<dbReference type="CDD" id="cd15904">
    <property type="entry name" value="TSPO_MBR"/>
    <property type="match status" value="1"/>
</dbReference>
<dbReference type="Gene3D" id="1.20.1260.100">
    <property type="entry name" value="TspO/MBR protein"/>
    <property type="match status" value="1"/>
</dbReference>
<comment type="similarity">
    <text evidence="2">Belongs to the TspO/BZRP family.</text>
</comment>
<evidence type="ECO:0000313" key="7">
    <source>
        <dbReference type="EMBL" id="RUQ66128.1"/>
    </source>
</evidence>
<dbReference type="Pfam" id="PF03073">
    <property type="entry name" value="TspO_MBR"/>
    <property type="match status" value="1"/>
</dbReference>
<accession>A0A3S0V493</accession>
<feature type="transmembrane region" description="Helical" evidence="6">
    <location>
        <begin position="142"/>
        <end position="164"/>
    </location>
</feature>
<evidence type="ECO:0000256" key="6">
    <source>
        <dbReference type="SAM" id="Phobius"/>
    </source>
</evidence>
<dbReference type="Proteomes" id="UP000280346">
    <property type="component" value="Unassembled WGS sequence"/>
</dbReference>
<evidence type="ECO:0000256" key="3">
    <source>
        <dbReference type="ARBA" id="ARBA00022692"/>
    </source>
</evidence>
<gene>
    <name evidence="7" type="ORF">EJ913_24100</name>
</gene>
<reference evidence="7 8" key="1">
    <citation type="submission" date="2018-12" db="EMBL/GenBank/DDBJ databases">
        <authorList>
            <person name="Yang Y."/>
        </authorList>
    </citation>
    <scope>NUCLEOTIDE SEQUENCE [LARGE SCALE GENOMIC DNA]</scope>
    <source>
        <strain evidence="7 8">GSF71</strain>
    </source>
</reference>
<dbReference type="InterPro" id="IPR038330">
    <property type="entry name" value="TspO/MBR-related_sf"/>
</dbReference>
<comment type="caution">
    <text evidence="7">The sequence shown here is derived from an EMBL/GenBank/DDBJ whole genome shotgun (WGS) entry which is preliminary data.</text>
</comment>
<dbReference type="OrthoDB" id="9795496at2"/>
<proteinExistence type="inferred from homology"/>
<evidence type="ECO:0000256" key="4">
    <source>
        <dbReference type="ARBA" id="ARBA00022989"/>
    </source>
</evidence>
<protein>
    <submittedName>
        <fullName evidence="7">Tryptophan-rich sensory protein</fullName>
    </submittedName>
</protein>
<evidence type="ECO:0000256" key="1">
    <source>
        <dbReference type="ARBA" id="ARBA00004141"/>
    </source>
</evidence>